<dbReference type="GO" id="GO:0016020">
    <property type="term" value="C:membrane"/>
    <property type="evidence" value="ECO:0007669"/>
    <property type="project" value="UniProtKB-SubCell"/>
</dbReference>
<dbReference type="GO" id="GO:0140359">
    <property type="term" value="F:ABC-type transporter activity"/>
    <property type="evidence" value="ECO:0007669"/>
    <property type="project" value="InterPro"/>
</dbReference>
<evidence type="ECO:0000256" key="1">
    <source>
        <dbReference type="ARBA" id="ARBA00004141"/>
    </source>
</evidence>
<geneLocation type="chloroplast" evidence="7"/>
<evidence type="ECO:0000256" key="5">
    <source>
        <dbReference type="SAM" id="Phobius"/>
    </source>
</evidence>
<keyword evidence="2 5" id="KW-0812">Transmembrane</keyword>
<dbReference type="InterPro" id="IPR013525">
    <property type="entry name" value="ABC2_TM"/>
</dbReference>
<evidence type="ECO:0000313" key="7">
    <source>
        <dbReference type="EMBL" id="QJH88451.1"/>
    </source>
</evidence>
<keyword evidence="4 5" id="KW-0472">Membrane</keyword>
<reference evidence="7" key="1">
    <citation type="journal article" date="2020" name="J. Phycol.">
        <title>The Organelle Genomes in the Photosynthetic Red Algal Parasite Pterocladiophila hemisphaerica (Florideophyceae, Rhodophyta) Have Elevated Substitution Rates and Extreme Gene Loss in the Plastid Genome.</title>
        <authorList>
            <person name="Preuss M."/>
            <person name="Verbruggen H."/>
            <person name="Zuccarello G.C."/>
        </authorList>
    </citation>
    <scope>NUCLEOTIDE SEQUENCE</scope>
</reference>
<gene>
    <name evidence="7" type="primary">ycf38</name>
</gene>
<evidence type="ECO:0000259" key="6">
    <source>
        <dbReference type="PROSITE" id="PS51012"/>
    </source>
</evidence>
<feature type="domain" description="ABC transmembrane type-2" evidence="6">
    <location>
        <begin position="48"/>
        <end position="277"/>
    </location>
</feature>
<evidence type="ECO:0000256" key="4">
    <source>
        <dbReference type="ARBA" id="ARBA00023136"/>
    </source>
</evidence>
<keyword evidence="7" id="KW-0934">Plastid</keyword>
<name>A0A6M3WWK7_9FLOR</name>
<feature type="transmembrane region" description="Helical" evidence="5">
    <location>
        <begin position="48"/>
        <end position="68"/>
    </location>
</feature>
<dbReference type="PANTHER" id="PTHR43229">
    <property type="entry name" value="NODULATION PROTEIN J"/>
    <property type="match status" value="1"/>
</dbReference>
<organism evidence="7">
    <name type="scientific">Pterocladiophila hemisphaerica</name>
    <dbReference type="NCBI Taxonomy" id="2712948"/>
    <lineage>
        <taxon>Eukaryota</taxon>
        <taxon>Rhodophyta</taxon>
        <taxon>Florideophyceae</taxon>
        <taxon>Rhodymeniophycidae</taxon>
        <taxon>Gracilariales</taxon>
        <taxon>Pterocladiophilaceae</taxon>
        <taxon>Pterocladiophila</taxon>
    </lineage>
</organism>
<dbReference type="EMBL" id="MT117918">
    <property type="protein sequence ID" value="QJH88451.1"/>
    <property type="molecule type" value="Genomic_DNA"/>
</dbReference>
<keyword evidence="7" id="KW-0150">Chloroplast</keyword>
<proteinExistence type="predicted"/>
<dbReference type="Pfam" id="PF01061">
    <property type="entry name" value="ABC2_membrane"/>
    <property type="match status" value="1"/>
</dbReference>
<comment type="subcellular location">
    <subcellularLocation>
        <location evidence="1">Membrane</location>
        <topology evidence="1">Multi-pass membrane protein</topology>
    </subcellularLocation>
</comment>
<evidence type="ECO:0000256" key="3">
    <source>
        <dbReference type="ARBA" id="ARBA00022989"/>
    </source>
</evidence>
<dbReference type="AlphaFoldDB" id="A0A6M3WWK7"/>
<dbReference type="PANTHER" id="PTHR43229:SF2">
    <property type="entry name" value="NODULATION PROTEIN J"/>
    <property type="match status" value="1"/>
</dbReference>
<feature type="transmembrane region" description="Helical" evidence="5">
    <location>
        <begin position="129"/>
        <end position="152"/>
    </location>
</feature>
<dbReference type="InterPro" id="IPR047817">
    <property type="entry name" value="ABC2_TM_bact-type"/>
</dbReference>
<protein>
    <submittedName>
        <fullName evidence="7">Ycf38</fullName>
    </submittedName>
</protein>
<evidence type="ECO:0000256" key="2">
    <source>
        <dbReference type="ARBA" id="ARBA00022692"/>
    </source>
</evidence>
<dbReference type="PROSITE" id="PS51012">
    <property type="entry name" value="ABC_TM2"/>
    <property type="match status" value="1"/>
</dbReference>
<accession>A0A6M3WWK7</accession>
<sequence length="281" mass="32511">MIIFDSNSKKEIIQPRKIIRQNSIYTKTLKEKFFLTIRLINHSKQQPIILLFGIIQPFLWLLLFKPLFKNLLIKTQITNMSYNQFLNPGLIVFAVFSSSINSGISLIFDREFGFLNRILIMPLQTIKSLYFAFNLFNSLINCIQSIILLKFFCIKNNNFFLTSKFYLTLLTIKTLTKIISKLSIDSALTLPGHIEFLSLGLILNLPVLFLSTALAPLKNRPLWLQLIASLNPLTYATEIIRYLYTTQSLNLFQNIIQIKTIRFNLIISLSILILCEHAINK</sequence>
<feature type="transmembrane region" description="Helical" evidence="5">
    <location>
        <begin position="88"/>
        <end position="108"/>
    </location>
</feature>
<keyword evidence="3 5" id="KW-1133">Transmembrane helix</keyword>
<dbReference type="InterPro" id="IPR051784">
    <property type="entry name" value="Nod_factor_ABC_transporter"/>
</dbReference>